<name>A0A7J0GY34_9ERIC</name>
<feature type="compositionally biased region" description="Polar residues" evidence="6">
    <location>
        <begin position="77"/>
        <end position="94"/>
    </location>
</feature>
<keyword evidence="9" id="KW-1185">Reference proteome</keyword>
<feature type="compositionally biased region" description="Basic residues" evidence="6">
    <location>
        <begin position="116"/>
        <end position="126"/>
    </location>
</feature>
<dbReference type="EMBL" id="BJWL01000025">
    <property type="protein sequence ID" value="GFZ15745.1"/>
    <property type="molecule type" value="Genomic_DNA"/>
</dbReference>
<feature type="region of interest" description="Disordered" evidence="6">
    <location>
        <begin position="68"/>
        <end position="126"/>
    </location>
</feature>
<keyword evidence="2" id="KW-0963">Cytoplasm</keyword>
<evidence type="ECO:0000256" key="4">
    <source>
        <dbReference type="ARBA" id="ARBA00022771"/>
    </source>
</evidence>
<evidence type="ECO:0000313" key="9">
    <source>
        <dbReference type="Proteomes" id="UP000585474"/>
    </source>
</evidence>
<evidence type="ECO:0000256" key="2">
    <source>
        <dbReference type="ARBA" id="ARBA00022490"/>
    </source>
</evidence>
<dbReference type="PANTHER" id="PTHR31948">
    <property type="entry name" value="ZINC-FINGER HOMEODOMAIN PROTEIN 2"/>
    <property type="match status" value="1"/>
</dbReference>
<accession>A0A7J0GY34</accession>
<dbReference type="Proteomes" id="UP000585474">
    <property type="component" value="Unassembled WGS sequence"/>
</dbReference>
<dbReference type="GO" id="GO:0005634">
    <property type="term" value="C:nucleus"/>
    <property type="evidence" value="ECO:0007669"/>
    <property type="project" value="TreeGrafter"/>
</dbReference>
<keyword evidence="4" id="KW-0863">Zinc-finger</keyword>
<gene>
    <name evidence="8" type="ORF">Acr_25g0001540</name>
</gene>
<sequence length="126" mass="13739">MEGERFFLEYGACWRNFGGEVGRYIVDGCGQFAQDAQGSTNCEACGCDKSFHLTLTVTLTHINIHDSNGIGGRAPQPSHSQESVITEVENNVTTPLVDDDYDEVSCAEKSTDSSGSKKKKKKKNIT</sequence>
<dbReference type="AlphaFoldDB" id="A0A7J0GY34"/>
<evidence type="ECO:0000256" key="3">
    <source>
        <dbReference type="ARBA" id="ARBA00022723"/>
    </source>
</evidence>
<evidence type="ECO:0000256" key="1">
    <source>
        <dbReference type="ARBA" id="ARBA00004496"/>
    </source>
</evidence>
<reference evidence="8 9" key="1">
    <citation type="submission" date="2019-07" db="EMBL/GenBank/DDBJ databases">
        <title>De Novo Assembly of kiwifruit Actinidia rufa.</title>
        <authorList>
            <person name="Sugita-Konishi S."/>
            <person name="Sato K."/>
            <person name="Mori E."/>
            <person name="Abe Y."/>
            <person name="Kisaki G."/>
            <person name="Hamano K."/>
            <person name="Suezawa K."/>
            <person name="Otani M."/>
            <person name="Fukuda T."/>
            <person name="Manabe T."/>
            <person name="Gomi K."/>
            <person name="Tabuchi M."/>
            <person name="Akimitsu K."/>
            <person name="Kataoka I."/>
        </authorList>
    </citation>
    <scope>NUCLEOTIDE SEQUENCE [LARGE SCALE GENOMIC DNA]</scope>
    <source>
        <strain evidence="9">cv. Fuchu</strain>
    </source>
</reference>
<keyword evidence="3" id="KW-0479">Metal-binding</keyword>
<dbReference type="GO" id="GO:0003700">
    <property type="term" value="F:DNA-binding transcription factor activity"/>
    <property type="evidence" value="ECO:0007669"/>
    <property type="project" value="TreeGrafter"/>
</dbReference>
<evidence type="ECO:0000256" key="6">
    <source>
        <dbReference type="SAM" id="MobiDB-lite"/>
    </source>
</evidence>
<dbReference type="GO" id="GO:0008270">
    <property type="term" value="F:zinc ion binding"/>
    <property type="evidence" value="ECO:0007669"/>
    <property type="project" value="UniProtKB-KW"/>
</dbReference>
<dbReference type="Pfam" id="PF04770">
    <property type="entry name" value="ZF-HD_dimer"/>
    <property type="match status" value="1"/>
</dbReference>
<protein>
    <recommendedName>
        <fullName evidence="7">ZF-HD dimerization-type domain-containing protein</fullName>
    </recommendedName>
</protein>
<dbReference type="GO" id="GO:0050793">
    <property type="term" value="P:regulation of developmental process"/>
    <property type="evidence" value="ECO:0007669"/>
    <property type="project" value="TreeGrafter"/>
</dbReference>
<evidence type="ECO:0000259" key="7">
    <source>
        <dbReference type="PROSITE" id="PS51523"/>
    </source>
</evidence>
<keyword evidence="5" id="KW-0862">Zinc</keyword>
<evidence type="ECO:0000256" key="5">
    <source>
        <dbReference type="ARBA" id="ARBA00022833"/>
    </source>
</evidence>
<dbReference type="OrthoDB" id="1622927at2759"/>
<dbReference type="GO" id="GO:0005737">
    <property type="term" value="C:cytoplasm"/>
    <property type="evidence" value="ECO:0007669"/>
    <property type="project" value="UniProtKB-SubCell"/>
</dbReference>
<comment type="caution">
    <text evidence="8">The sequence shown here is derived from an EMBL/GenBank/DDBJ whole genome shotgun (WGS) entry which is preliminary data.</text>
</comment>
<dbReference type="GO" id="GO:0000976">
    <property type="term" value="F:transcription cis-regulatory region binding"/>
    <property type="evidence" value="ECO:0007669"/>
    <property type="project" value="TreeGrafter"/>
</dbReference>
<comment type="subcellular location">
    <subcellularLocation>
        <location evidence="1">Cytoplasm</location>
    </subcellularLocation>
</comment>
<dbReference type="PANTHER" id="PTHR31948:SF162">
    <property type="entry name" value="MINI ZINC FINGER PROTEIN 2"/>
    <property type="match status" value="1"/>
</dbReference>
<proteinExistence type="predicted"/>
<organism evidence="8 9">
    <name type="scientific">Actinidia rufa</name>
    <dbReference type="NCBI Taxonomy" id="165716"/>
    <lineage>
        <taxon>Eukaryota</taxon>
        <taxon>Viridiplantae</taxon>
        <taxon>Streptophyta</taxon>
        <taxon>Embryophyta</taxon>
        <taxon>Tracheophyta</taxon>
        <taxon>Spermatophyta</taxon>
        <taxon>Magnoliopsida</taxon>
        <taxon>eudicotyledons</taxon>
        <taxon>Gunneridae</taxon>
        <taxon>Pentapetalae</taxon>
        <taxon>asterids</taxon>
        <taxon>Ericales</taxon>
        <taxon>Actinidiaceae</taxon>
        <taxon>Actinidia</taxon>
    </lineage>
</organism>
<dbReference type="PROSITE" id="PS51523">
    <property type="entry name" value="ZF_HD_DIMER"/>
    <property type="match status" value="1"/>
</dbReference>
<dbReference type="InterPro" id="IPR006456">
    <property type="entry name" value="ZF_HD_homeobox_Cys/His_dimer"/>
</dbReference>
<evidence type="ECO:0000313" key="8">
    <source>
        <dbReference type="EMBL" id="GFZ15745.1"/>
    </source>
</evidence>
<feature type="domain" description="ZF-HD dimerization-type" evidence="7">
    <location>
        <begin position="10"/>
        <end position="55"/>
    </location>
</feature>